<evidence type="ECO:0000313" key="1">
    <source>
        <dbReference type="EMBL" id="MPC99988.1"/>
    </source>
</evidence>
<dbReference type="EMBL" id="VSRR010120846">
    <property type="protein sequence ID" value="MPC99988.1"/>
    <property type="molecule type" value="Genomic_DNA"/>
</dbReference>
<dbReference type="Proteomes" id="UP000324222">
    <property type="component" value="Unassembled WGS sequence"/>
</dbReference>
<comment type="caution">
    <text evidence="1">The sequence shown here is derived from an EMBL/GenBank/DDBJ whole genome shotgun (WGS) entry which is preliminary data.</text>
</comment>
<keyword evidence="2" id="KW-1185">Reference proteome</keyword>
<reference evidence="1 2" key="1">
    <citation type="submission" date="2019-05" db="EMBL/GenBank/DDBJ databases">
        <title>Another draft genome of Portunus trituberculatus and its Hox gene families provides insights of decapod evolution.</title>
        <authorList>
            <person name="Jeong J.-H."/>
            <person name="Song I."/>
            <person name="Kim S."/>
            <person name="Choi T."/>
            <person name="Kim D."/>
            <person name="Ryu S."/>
            <person name="Kim W."/>
        </authorList>
    </citation>
    <scope>NUCLEOTIDE SEQUENCE [LARGE SCALE GENOMIC DNA]</scope>
    <source>
        <tissue evidence="1">Muscle</tissue>
    </source>
</reference>
<sequence length="67" mass="7515">MATRRQQRSCAASLTGVPSVYSTCHSPSHQVRPPRNHRLAAPLRPHVLSRTQTTKTNHPVQECCEKI</sequence>
<accession>A0A5B7K477</accession>
<gene>
    <name evidence="1" type="ORF">E2C01_095435</name>
</gene>
<protein>
    <submittedName>
        <fullName evidence="1">Uncharacterized protein</fullName>
    </submittedName>
</protein>
<proteinExistence type="predicted"/>
<organism evidence="1 2">
    <name type="scientific">Portunus trituberculatus</name>
    <name type="common">Swimming crab</name>
    <name type="synonym">Neptunus trituberculatus</name>
    <dbReference type="NCBI Taxonomy" id="210409"/>
    <lineage>
        <taxon>Eukaryota</taxon>
        <taxon>Metazoa</taxon>
        <taxon>Ecdysozoa</taxon>
        <taxon>Arthropoda</taxon>
        <taxon>Crustacea</taxon>
        <taxon>Multicrustacea</taxon>
        <taxon>Malacostraca</taxon>
        <taxon>Eumalacostraca</taxon>
        <taxon>Eucarida</taxon>
        <taxon>Decapoda</taxon>
        <taxon>Pleocyemata</taxon>
        <taxon>Brachyura</taxon>
        <taxon>Eubrachyura</taxon>
        <taxon>Portunoidea</taxon>
        <taxon>Portunidae</taxon>
        <taxon>Portuninae</taxon>
        <taxon>Portunus</taxon>
    </lineage>
</organism>
<evidence type="ECO:0000313" key="2">
    <source>
        <dbReference type="Proteomes" id="UP000324222"/>
    </source>
</evidence>
<dbReference type="AlphaFoldDB" id="A0A5B7K477"/>
<name>A0A5B7K477_PORTR</name>